<evidence type="ECO:0000256" key="2">
    <source>
        <dbReference type="ARBA" id="ARBA00022692"/>
    </source>
</evidence>
<dbReference type="InterPro" id="IPR037185">
    <property type="entry name" value="EmrE-like"/>
</dbReference>
<comment type="caution">
    <text evidence="7">The sequence shown here is derived from an EMBL/GenBank/DDBJ whole genome shotgun (WGS) entry which is preliminary data.</text>
</comment>
<dbReference type="Pfam" id="PF05653">
    <property type="entry name" value="Mg_trans_NIPA"/>
    <property type="match status" value="2"/>
</dbReference>
<feature type="transmembrane region" description="Helical" evidence="6">
    <location>
        <begin position="6"/>
        <end position="24"/>
    </location>
</feature>
<dbReference type="PANTHER" id="PTHR12570">
    <property type="match status" value="1"/>
</dbReference>
<keyword evidence="4 6" id="KW-0472">Membrane</keyword>
<feature type="transmembrane region" description="Helical" evidence="6">
    <location>
        <begin position="141"/>
        <end position="159"/>
    </location>
</feature>
<evidence type="ECO:0000256" key="1">
    <source>
        <dbReference type="ARBA" id="ARBA00004141"/>
    </source>
</evidence>
<sequence>MKSDFLGATIAISAAIGSNLGVNVQKRSHDKEDAKPKHLRRPYTVRPMWWLGMFLVVFGSLGDLFALGFAPQTLVASLGGGSTIVANVLFAHYWLKQPLYFTDVVGVILVSSGVVVLALSSAEEGKYSVAQLFELMRAPAFIVYVICTSIFVTFLLIRVRRSTSPALRVVDVTEEVRKKELADLEKSVQEAEANTPTDSDATKSQTSEQASPFPSPVVDMSEEKGIIAEEESPSSTKSTAKILVSQKHSLVIDKHLPLYWAAISGTLGAQSVLLAKCVMELINMSFSGENQFIYPGTWILLAGMIACLLSQTHALNKATMSGDTMSTFPVFQAFWIGMSNISGIVYFQQAHSFSATQWIMFPSALMLVMVGIILIAKHEKMGNNVKYSVAMPLQLLQLSSPRQTDIVAQSFLFKELTPQREQGLVEIPLTDDPAVPTPETAEV</sequence>
<dbReference type="SUPFAM" id="SSF103481">
    <property type="entry name" value="Multidrug resistance efflux transporter EmrE"/>
    <property type="match status" value="1"/>
</dbReference>
<dbReference type="EMBL" id="VJMJ01000117">
    <property type="protein sequence ID" value="KAF0734255.1"/>
    <property type="molecule type" value="Genomic_DNA"/>
</dbReference>
<feature type="transmembrane region" description="Helical" evidence="6">
    <location>
        <begin position="359"/>
        <end position="376"/>
    </location>
</feature>
<feature type="transmembrane region" description="Helical" evidence="6">
    <location>
        <begin position="74"/>
        <end position="95"/>
    </location>
</feature>
<dbReference type="GO" id="GO:0015095">
    <property type="term" value="F:magnesium ion transmembrane transporter activity"/>
    <property type="evidence" value="ECO:0007669"/>
    <property type="project" value="InterPro"/>
</dbReference>
<dbReference type="Proteomes" id="UP000481153">
    <property type="component" value="Unassembled WGS sequence"/>
</dbReference>
<dbReference type="GO" id="GO:0016020">
    <property type="term" value="C:membrane"/>
    <property type="evidence" value="ECO:0007669"/>
    <property type="project" value="UniProtKB-SubCell"/>
</dbReference>
<dbReference type="AlphaFoldDB" id="A0A6G0X2X5"/>
<evidence type="ECO:0000313" key="8">
    <source>
        <dbReference type="Proteomes" id="UP000481153"/>
    </source>
</evidence>
<name>A0A6G0X2X5_9STRA</name>
<evidence type="ECO:0000256" key="5">
    <source>
        <dbReference type="SAM" id="MobiDB-lite"/>
    </source>
</evidence>
<dbReference type="InterPro" id="IPR008521">
    <property type="entry name" value="Mg_trans_NIPA"/>
</dbReference>
<reference evidence="7 8" key="1">
    <citation type="submission" date="2019-07" db="EMBL/GenBank/DDBJ databases">
        <title>Genomics analysis of Aphanomyces spp. identifies a new class of oomycete effector associated with host adaptation.</title>
        <authorList>
            <person name="Gaulin E."/>
        </authorList>
    </citation>
    <scope>NUCLEOTIDE SEQUENCE [LARGE SCALE GENOMIC DNA]</scope>
    <source>
        <strain evidence="7 8">ATCC 201684</strain>
    </source>
</reference>
<evidence type="ECO:0000256" key="3">
    <source>
        <dbReference type="ARBA" id="ARBA00022989"/>
    </source>
</evidence>
<dbReference type="OrthoDB" id="165382at2759"/>
<proteinExistence type="predicted"/>
<protein>
    <recommendedName>
        <fullName evidence="9">Magnesium transporter</fullName>
    </recommendedName>
</protein>
<keyword evidence="3 6" id="KW-1133">Transmembrane helix</keyword>
<keyword evidence="8" id="KW-1185">Reference proteome</keyword>
<evidence type="ECO:0000256" key="6">
    <source>
        <dbReference type="SAM" id="Phobius"/>
    </source>
</evidence>
<feature type="transmembrane region" description="Helical" evidence="6">
    <location>
        <begin position="295"/>
        <end position="315"/>
    </location>
</feature>
<feature type="transmembrane region" description="Helical" evidence="6">
    <location>
        <begin position="45"/>
        <end position="68"/>
    </location>
</feature>
<evidence type="ECO:0000313" key="7">
    <source>
        <dbReference type="EMBL" id="KAF0734255.1"/>
    </source>
</evidence>
<feature type="transmembrane region" description="Helical" evidence="6">
    <location>
        <begin position="256"/>
        <end position="275"/>
    </location>
</feature>
<feature type="transmembrane region" description="Helical" evidence="6">
    <location>
        <begin position="100"/>
        <end position="121"/>
    </location>
</feature>
<evidence type="ECO:0000256" key="4">
    <source>
        <dbReference type="ARBA" id="ARBA00023136"/>
    </source>
</evidence>
<feature type="compositionally biased region" description="Polar residues" evidence="5">
    <location>
        <begin position="192"/>
        <end position="212"/>
    </location>
</feature>
<feature type="transmembrane region" description="Helical" evidence="6">
    <location>
        <begin position="327"/>
        <end position="347"/>
    </location>
</feature>
<dbReference type="PANTHER" id="PTHR12570:SF9">
    <property type="entry name" value="MAGNESIUM TRANSPORTER NIPA8-RELATED"/>
    <property type="match status" value="1"/>
</dbReference>
<accession>A0A6G0X2X5</accession>
<evidence type="ECO:0008006" key="9">
    <source>
        <dbReference type="Google" id="ProtNLM"/>
    </source>
</evidence>
<feature type="region of interest" description="Disordered" evidence="5">
    <location>
        <begin position="185"/>
        <end position="218"/>
    </location>
</feature>
<keyword evidence="2 6" id="KW-0812">Transmembrane</keyword>
<gene>
    <name evidence="7" type="ORF">Ae201684_009116</name>
</gene>
<dbReference type="VEuPathDB" id="FungiDB:AeMF1_019918"/>
<organism evidence="7 8">
    <name type="scientific">Aphanomyces euteiches</name>
    <dbReference type="NCBI Taxonomy" id="100861"/>
    <lineage>
        <taxon>Eukaryota</taxon>
        <taxon>Sar</taxon>
        <taxon>Stramenopiles</taxon>
        <taxon>Oomycota</taxon>
        <taxon>Saprolegniomycetes</taxon>
        <taxon>Saprolegniales</taxon>
        <taxon>Verrucalvaceae</taxon>
        <taxon>Aphanomyces</taxon>
    </lineage>
</organism>
<comment type="subcellular location">
    <subcellularLocation>
        <location evidence="1">Membrane</location>
        <topology evidence="1">Multi-pass membrane protein</topology>
    </subcellularLocation>
</comment>